<accession>A0ABP5DAB5</accession>
<feature type="transmembrane region" description="Helical" evidence="4">
    <location>
        <begin position="45"/>
        <end position="63"/>
    </location>
</feature>
<keyword evidence="1" id="KW-0808">Transferase</keyword>
<keyword evidence="7" id="KW-1185">Reference proteome</keyword>
<dbReference type="InterPro" id="IPR050482">
    <property type="entry name" value="Sensor_HK_TwoCompSys"/>
</dbReference>
<dbReference type="PANTHER" id="PTHR24421">
    <property type="entry name" value="NITRATE/NITRITE SENSOR PROTEIN NARX-RELATED"/>
    <property type="match status" value="1"/>
</dbReference>
<dbReference type="RefSeq" id="WP_344425933.1">
    <property type="nucleotide sequence ID" value="NZ_BAAANN010000026.1"/>
</dbReference>
<evidence type="ECO:0000313" key="6">
    <source>
        <dbReference type="EMBL" id="GAA1975511.1"/>
    </source>
</evidence>
<dbReference type="EMBL" id="BAAANN010000026">
    <property type="protein sequence ID" value="GAA1975511.1"/>
    <property type="molecule type" value="Genomic_DNA"/>
</dbReference>
<dbReference type="PANTHER" id="PTHR24421:SF61">
    <property type="entry name" value="OXYGEN SENSOR HISTIDINE KINASE NREB"/>
    <property type="match status" value="1"/>
</dbReference>
<keyword evidence="4" id="KW-0812">Transmembrane</keyword>
<sequence>MDAPGAVESTLSGLFVKILGRVRVAVVVVSGLLGVVAAAPGQVPATTAAVGAAISWNVAAAALARRGPRWLTGADLAVTGLLALSQPWTVPADAPHGSTWVCILVSAVVVTLQPSIGPRLGAVVALGLVGADMIGAIATAPGRWAAALPIGGWMLAEAALSAMISWLLWTRSRTVDAVLTRTGAAKEAADVAKARRAAEAEHLSSLHDTACATLMMVATAGPDEVGGLRVQAGRDLERLRDGVAGPATIDLAAKLAEEIADLPLRVDATMPSSLPLPSPAATALLSAALEALRNVARHAGTAIAELAVAEEDGIVVVEVRDRGAGFDPAAVPGHRRGIRHSVRHRMTRAGGAAEVRSAPGEGTTVLLRWPDD</sequence>
<dbReference type="InterPro" id="IPR003594">
    <property type="entry name" value="HATPase_dom"/>
</dbReference>
<comment type="caution">
    <text evidence="6">The sequence shown here is derived from an EMBL/GenBank/DDBJ whole genome shotgun (WGS) entry which is preliminary data.</text>
</comment>
<keyword evidence="4" id="KW-1133">Transmembrane helix</keyword>
<dbReference type="Pfam" id="PF02518">
    <property type="entry name" value="HATPase_c"/>
    <property type="match status" value="1"/>
</dbReference>
<evidence type="ECO:0000313" key="7">
    <source>
        <dbReference type="Proteomes" id="UP001501116"/>
    </source>
</evidence>
<evidence type="ECO:0000259" key="5">
    <source>
        <dbReference type="Pfam" id="PF02518"/>
    </source>
</evidence>
<feature type="transmembrane region" description="Helical" evidence="4">
    <location>
        <begin position="146"/>
        <end position="169"/>
    </location>
</feature>
<evidence type="ECO:0000256" key="2">
    <source>
        <dbReference type="ARBA" id="ARBA00022777"/>
    </source>
</evidence>
<proteinExistence type="predicted"/>
<dbReference type="Proteomes" id="UP001501116">
    <property type="component" value="Unassembled WGS sequence"/>
</dbReference>
<feature type="transmembrane region" description="Helical" evidence="4">
    <location>
        <begin position="22"/>
        <end position="39"/>
    </location>
</feature>
<gene>
    <name evidence="6" type="ORF">GCM10009754_58720</name>
</gene>
<feature type="domain" description="Histidine kinase/HSP90-like ATPase" evidence="5">
    <location>
        <begin position="283"/>
        <end position="371"/>
    </location>
</feature>
<feature type="transmembrane region" description="Helical" evidence="4">
    <location>
        <begin position="120"/>
        <end position="140"/>
    </location>
</feature>
<organism evidence="6 7">
    <name type="scientific">Amycolatopsis minnesotensis</name>
    <dbReference type="NCBI Taxonomy" id="337894"/>
    <lineage>
        <taxon>Bacteria</taxon>
        <taxon>Bacillati</taxon>
        <taxon>Actinomycetota</taxon>
        <taxon>Actinomycetes</taxon>
        <taxon>Pseudonocardiales</taxon>
        <taxon>Pseudonocardiaceae</taxon>
        <taxon>Amycolatopsis</taxon>
    </lineage>
</organism>
<evidence type="ECO:0000256" key="1">
    <source>
        <dbReference type="ARBA" id="ARBA00022679"/>
    </source>
</evidence>
<evidence type="ECO:0000256" key="4">
    <source>
        <dbReference type="SAM" id="Phobius"/>
    </source>
</evidence>
<dbReference type="InterPro" id="IPR036890">
    <property type="entry name" value="HATPase_C_sf"/>
</dbReference>
<keyword evidence="4" id="KW-0472">Membrane</keyword>
<dbReference type="SUPFAM" id="SSF55874">
    <property type="entry name" value="ATPase domain of HSP90 chaperone/DNA topoisomerase II/histidine kinase"/>
    <property type="match status" value="1"/>
</dbReference>
<dbReference type="Gene3D" id="3.30.565.10">
    <property type="entry name" value="Histidine kinase-like ATPase, C-terminal domain"/>
    <property type="match status" value="1"/>
</dbReference>
<reference evidence="7" key="1">
    <citation type="journal article" date="2019" name="Int. J. Syst. Evol. Microbiol.">
        <title>The Global Catalogue of Microorganisms (GCM) 10K type strain sequencing project: providing services to taxonomists for standard genome sequencing and annotation.</title>
        <authorList>
            <consortium name="The Broad Institute Genomics Platform"/>
            <consortium name="The Broad Institute Genome Sequencing Center for Infectious Disease"/>
            <person name="Wu L."/>
            <person name="Ma J."/>
        </authorList>
    </citation>
    <scope>NUCLEOTIDE SEQUENCE [LARGE SCALE GENOMIC DNA]</scope>
    <source>
        <strain evidence="7">JCM 14545</strain>
    </source>
</reference>
<keyword evidence="2" id="KW-0418">Kinase</keyword>
<protein>
    <recommendedName>
        <fullName evidence="5">Histidine kinase/HSP90-like ATPase domain-containing protein</fullName>
    </recommendedName>
</protein>
<name>A0ABP5DAB5_9PSEU</name>
<keyword evidence="3" id="KW-0902">Two-component regulatory system</keyword>
<evidence type="ECO:0000256" key="3">
    <source>
        <dbReference type="ARBA" id="ARBA00023012"/>
    </source>
</evidence>